<comment type="caution">
    <text evidence="2">The sequence shown here is derived from an EMBL/GenBank/DDBJ whole genome shotgun (WGS) entry which is preliminary data.</text>
</comment>
<evidence type="ECO:0000313" key="3">
    <source>
        <dbReference type="Proteomes" id="UP000233551"/>
    </source>
</evidence>
<keyword evidence="3" id="KW-1185">Reference proteome</keyword>
<reference evidence="2 3" key="1">
    <citation type="submission" date="2017-11" db="EMBL/GenBank/DDBJ databases">
        <title>De-novo sequencing of pomegranate (Punica granatum L.) genome.</title>
        <authorList>
            <person name="Akparov Z."/>
            <person name="Amiraslanov A."/>
            <person name="Hajiyeva S."/>
            <person name="Abbasov M."/>
            <person name="Kaur K."/>
            <person name="Hamwieh A."/>
            <person name="Solovyev V."/>
            <person name="Salamov A."/>
            <person name="Braich B."/>
            <person name="Kosarev P."/>
            <person name="Mahmoud A."/>
            <person name="Hajiyev E."/>
            <person name="Babayeva S."/>
            <person name="Izzatullayeva V."/>
            <person name="Mammadov A."/>
            <person name="Mammadov A."/>
            <person name="Sharifova S."/>
            <person name="Ojaghi J."/>
            <person name="Eynullazada K."/>
            <person name="Bayramov B."/>
            <person name="Abdulazimova A."/>
            <person name="Shahmuradov I."/>
        </authorList>
    </citation>
    <scope>NUCLEOTIDE SEQUENCE [LARGE SCALE GENOMIC DNA]</scope>
    <source>
        <strain evidence="3">cv. AG2017</strain>
        <tissue evidence="2">Leaf</tissue>
    </source>
</reference>
<dbReference type="EMBL" id="PGOL01002599">
    <property type="protein sequence ID" value="PKI46593.1"/>
    <property type="molecule type" value="Genomic_DNA"/>
</dbReference>
<organism evidence="2 3">
    <name type="scientific">Punica granatum</name>
    <name type="common">Pomegranate</name>
    <dbReference type="NCBI Taxonomy" id="22663"/>
    <lineage>
        <taxon>Eukaryota</taxon>
        <taxon>Viridiplantae</taxon>
        <taxon>Streptophyta</taxon>
        <taxon>Embryophyta</taxon>
        <taxon>Tracheophyta</taxon>
        <taxon>Spermatophyta</taxon>
        <taxon>Magnoliopsida</taxon>
        <taxon>eudicotyledons</taxon>
        <taxon>Gunneridae</taxon>
        <taxon>Pentapetalae</taxon>
        <taxon>rosids</taxon>
        <taxon>malvids</taxon>
        <taxon>Myrtales</taxon>
        <taxon>Lythraceae</taxon>
        <taxon>Punica</taxon>
    </lineage>
</organism>
<evidence type="ECO:0000313" key="2">
    <source>
        <dbReference type="EMBL" id="PKI46593.1"/>
    </source>
</evidence>
<evidence type="ECO:0000256" key="1">
    <source>
        <dbReference type="SAM" id="MobiDB-lite"/>
    </source>
</evidence>
<protein>
    <submittedName>
        <fullName evidence="2">Uncharacterized protein</fullName>
    </submittedName>
</protein>
<proteinExistence type="predicted"/>
<feature type="region of interest" description="Disordered" evidence="1">
    <location>
        <begin position="156"/>
        <end position="190"/>
    </location>
</feature>
<dbReference type="Proteomes" id="UP000233551">
    <property type="component" value="Unassembled WGS sequence"/>
</dbReference>
<dbReference type="AlphaFoldDB" id="A0A2I0IS84"/>
<gene>
    <name evidence="2" type="ORF">CRG98_032935</name>
</gene>
<accession>A0A2I0IS84</accession>
<sequence length="190" mass="21679">MSQDIPVGPGHCFFGRSLFVIGGSPHRFGHPIQSFVVLKLCCITTITTAWTYQSRFFVGLGAFSVTCSKKECMPMDVPMMAPAYGTKRQKKPLIMLYMRSSKRFYSFNVEEDRWRQFHRHFHPLLRLINFLEEEPRSCGPQQSSISMAQLVGPSTTCLPRGERKGLPSKQVRHLQEETTLGGGEDKKMKF</sequence>
<name>A0A2I0IS84_PUNGR</name>